<reference evidence="1 2" key="1">
    <citation type="journal article" date="2023" name="G3 (Bethesda)">
        <title>A haplotype-resolved chromosome-scale genome for Quercus rubra L. provides insights into the genetics of adaptive traits for red oak species.</title>
        <authorList>
            <person name="Kapoor B."/>
            <person name="Jenkins J."/>
            <person name="Schmutz J."/>
            <person name="Zhebentyayeva T."/>
            <person name="Kuelheim C."/>
            <person name="Coggeshall M."/>
            <person name="Heim C."/>
            <person name="Lasky J.R."/>
            <person name="Leites L."/>
            <person name="Islam-Faridi N."/>
            <person name="Romero-Severson J."/>
            <person name="DeLeo V.L."/>
            <person name="Lucas S.M."/>
            <person name="Lazic D."/>
            <person name="Gailing O."/>
            <person name="Carlson J."/>
            <person name="Staton M."/>
        </authorList>
    </citation>
    <scope>NUCLEOTIDE SEQUENCE [LARGE SCALE GENOMIC DNA]</scope>
    <source>
        <strain evidence="1">Pseudo-F2</strain>
    </source>
</reference>
<dbReference type="EMBL" id="JAXUIC010000010">
    <property type="protein sequence ID" value="KAK4567168.1"/>
    <property type="molecule type" value="Genomic_DNA"/>
</dbReference>
<organism evidence="1 2">
    <name type="scientific">Quercus rubra</name>
    <name type="common">Northern red oak</name>
    <name type="synonym">Quercus borealis</name>
    <dbReference type="NCBI Taxonomy" id="3512"/>
    <lineage>
        <taxon>Eukaryota</taxon>
        <taxon>Viridiplantae</taxon>
        <taxon>Streptophyta</taxon>
        <taxon>Embryophyta</taxon>
        <taxon>Tracheophyta</taxon>
        <taxon>Spermatophyta</taxon>
        <taxon>Magnoliopsida</taxon>
        <taxon>eudicotyledons</taxon>
        <taxon>Gunneridae</taxon>
        <taxon>Pentapetalae</taxon>
        <taxon>rosids</taxon>
        <taxon>fabids</taxon>
        <taxon>Fagales</taxon>
        <taxon>Fagaceae</taxon>
        <taxon>Quercus</taxon>
    </lineage>
</organism>
<dbReference type="EMBL" id="JAXUIC010000010">
    <property type="protein sequence ID" value="KAK4567169.1"/>
    <property type="molecule type" value="Genomic_DNA"/>
</dbReference>
<dbReference type="AlphaFoldDB" id="A0AAN7EAR8"/>
<sequence length="54" mass="6137">MNLNPDGWQGPSSWRMLYGMDINSKKSLVLVANNFGFLYLEVEGVSFGHIFVAW</sequence>
<gene>
    <name evidence="1" type="ORF">RGQ29_003124</name>
</gene>
<protein>
    <submittedName>
        <fullName evidence="1">Uncharacterized protein</fullName>
    </submittedName>
</protein>
<comment type="caution">
    <text evidence="1">The sequence shown here is derived from an EMBL/GenBank/DDBJ whole genome shotgun (WGS) entry which is preliminary data.</text>
</comment>
<keyword evidence="2" id="KW-1185">Reference proteome</keyword>
<name>A0AAN7EAR8_QUERU</name>
<proteinExistence type="predicted"/>
<evidence type="ECO:0000313" key="2">
    <source>
        <dbReference type="Proteomes" id="UP001324115"/>
    </source>
</evidence>
<dbReference type="Proteomes" id="UP001324115">
    <property type="component" value="Unassembled WGS sequence"/>
</dbReference>
<accession>A0AAN7EAR8</accession>
<evidence type="ECO:0000313" key="1">
    <source>
        <dbReference type="EMBL" id="KAK4567168.1"/>
    </source>
</evidence>